<dbReference type="PANTHER" id="PTHR23150">
    <property type="entry name" value="SULFATASE MODIFYING FACTOR 1, 2"/>
    <property type="match status" value="1"/>
</dbReference>
<dbReference type="PANTHER" id="PTHR23150:SF19">
    <property type="entry name" value="FORMYLGLYCINE-GENERATING ENZYME"/>
    <property type="match status" value="1"/>
</dbReference>
<evidence type="ECO:0000313" key="3">
    <source>
        <dbReference type="Proteomes" id="UP001596163"/>
    </source>
</evidence>
<organism evidence="2 3">
    <name type="scientific">Algoriphagus aquatilis</name>
    <dbReference type="NCBI Taxonomy" id="490186"/>
    <lineage>
        <taxon>Bacteria</taxon>
        <taxon>Pseudomonadati</taxon>
        <taxon>Bacteroidota</taxon>
        <taxon>Cytophagia</taxon>
        <taxon>Cytophagales</taxon>
        <taxon>Cyclobacteriaceae</taxon>
        <taxon>Algoriphagus</taxon>
    </lineage>
</organism>
<reference evidence="3" key="1">
    <citation type="journal article" date="2019" name="Int. J. Syst. Evol. Microbiol.">
        <title>The Global Catalogue of Microorganisms (GCM) 10K type strain sequencing project: providing services to taxonomists for standard genome sequencing and annotation.</title>
        <authorList>
            <consortium name="The Broad Institute Genomics Platform"/>
            <consortium name="The Broad Institute Genome Sequencing Center for Infectious Disease"/>
            <person name="Wu L."/>
            <person name="Ma J."/>
        </authorList>
    </citation>
    <scope>NUCLEOTIDE SEQUENCE [LARGE SCALE GENOMIC DNA]</scope>
    <source>
        <strain evidence="3">CGMCC 1.7030</strain>
    </source>
</reference>
<comment type="caution">
    <text evidence="2">The sequence shown here is derived from an EMBL/GenBank/DDBJ whole genome shotgun (WGS) entry which is preliminary data.</text>
</comment>
<dbReference type="InterPro" id="IPR051043">
    <property type="entry name" value="Sulfatase_Mod_Factor_Kinase"/>
</dbReference>
<dbReference type="Gene3D" id="3.90.1580.10">
    <property type="entry name" value="paralog of FGE (formylglycine-generating enzyme)"/>
    <property type="match status" value="1"/>
</dbReference>
<dbReference type="Pfam" id="PF03781">
    <property type="entry name" value="FGE-sulfatase"/>
    <property type="match status" value="1"/>
</dbReference>
<sequence length="930" mass="105730">MKQAIPFTLIVFFGTITSLFAQNPIQNILLDSNLRVRAIQLGDQKIDLNPPTPLISYSVGEEQFSTSFPSSKLTFSLEKVNRLDGELEWILSFTNTSADTIQLHNVYPYSAEKTEALITGKGKHSLSRTHLFLPNRSPVNVIVPDNAWELGYAAISISEKDKVAALTRRDRESIQNGTRRRFETVLFPGGKVNYHLYAVSYSGDWQVGLTRVFQEKMLFDLAEFDNSLFEREDLQWIRHSYVMHLMYAWDKFYYDLEKGEYTLQDFLNRGKKLYGGDEVISIWPTWPTLGLDQRNQFDLFKDLPGGLEAMKNQASLSREKGTRFFVCYNPWDEGTNSKNHFEGLYDLLLATDADGVVLDTKAEAGREFQDAADRVKPGVVMYSEGMAIPKAMPTIVSGRVHNALYYPPMLNLNKLIKPEFAIFRVAELFKEKIRREFATAFFNGYGTELNIMAPGQPDWVEEQYAFLGKTSRILRENTFNFTSRGFTPLLPTRVDSLWVNEWKSNEKTLYTIYSIRPQGFKGLLFKVEPKEETHFVDLWHHKLLTPLEKDGKWWIEAQTEAYPEYELGTNNEGAVDCIAQLPIVLKASLDGDFLNIQTSRSKGQIRVWASAPSYAKDALELEAKVQHVRISEHFGRFEGDLVIQYLEDGILVDETIVNLKPGTPRRISKVGKTAAANSSPKGMIRIPAGEFELKTTNGDAFIPYPKQDEGKILSIGSFWMDKHPVTNAQFEAFLKASKYTPSDTANFLKHWKNGKIPSGQENHPVIYVSLEDAKAYARWAGKRLPTEAEWQYAAQAGQTGREWPWEQITPVIRRLEPVTETLTFVHLEGIDSTLVNLGNGKLDAFGSYPKGANPLGIEDLVGSVWQLTQDEYMSGSHRYIILKGGSYFKPSGSWWYVQGGPRELTHRQQLLRVGQGFERNATVGFRCVRD</sequence>
<gene>
    <name evidence="2" type="ORF">ACFPIK_12110</name>
</gene>
<dbReference type="Proteomes" id="UP001596163">
    <property type="component" value="Unassembled WGS sequence"/>
</dbReference>
<keyword evidence="3" id="KW-1185">Reference proteome</keyword>
<dbReference type="InterPro" id="IPR042095">
    <property type="entry name" value="SUMF_sf"/>
</dbReference>
<dbReference type="SUPFAM" id="SSF56436">
    <property type="entry name" value="C-type lectin-like"/>
    <property type="match status" value="1"/>
</dbReference>
<dbReference type="RefSeq" id="WP_377915589.1">
    <property type="nucleotide sequence ID" value="NZ_JBHSKS010000009.1"/>
</dbReference>
<accession>A0ABW0BY70</accession>
<dbReference type="InterPro" id="IPR016187">
    <property type="entry name" value="CTDL_fold"/>
</dbReference>
<proteinExistence type="predicted"/>
<protein>
    <submittedName>
        <fullName evidence="2">Formylglycine-generating enzyme family protein</fullName>
    </submittedName>
</protein>
<evidence type="ECO:0000313" key="2">
    <source>
        <dbReference type="EMBL" id="MFC5192511.1"/>
    </source>
</evidence>
<name>A0ABW0BY70_9BACT</name>
<evidence type="ECO:0000259" key="1">
    <source>
        <dbReference type="Pfam" id="PF03781"/>
    </source>
</evidence>
<dbReference type="EMBL" id="JBHSKS010000009">
    <property type="protein sequence ID" value="MFC5192511.1"/>
    <property type="molecule type" value="Genomic_DNA"/>
</dbReference>
<feature type="domain" description="Sulfatase-modifying factor enzyme-like" evidence="1">
    <location>
        <begin position="681"/>
        <end position="929"/>
    </location>
</feature>
<dbReference type="InterPro" id="IPR005532">
    <property type="entry name" value="SUMF_dom"/>
</dbReference>